<keyword evidence="1" id="KW-0472">Membrane</keyword>
<organism evidence="3 4">
    <name type="scientific">Pichia californica</name>
    <dbReference type="NCBI Taxonomy" id="460514"/>
    <lineage>
        <taxon>Eukaryota</taxon>
        <taxon>Fungi</taxon>
        <taxon>Dikarya</taxon>
        <taxon>Ascomycota</taxon>
        <taxon>Saccharomycotina</taxon>
        <taxon>Pichiomycetes</taxon>
        <taxon>Pichiales</taxon>
        <taxon>Pichiaceae</taxon>
        <taxon>Pichia</taxon>
    </lineage>
</organism>
<dbReference type="Proteomes" id="UP000697127">
    <property type="component" value="Unassembled WGS sequence"/>
</dbReference>
<name>A0A9P6WM83_9ASCO</name>
<proteinExistence type="predicted"/>
<evidence type="ECO:0000313" key="3">
    <source>
        <dbReference type="EMBL" id="KAG0689622.1"/>
    </source>
</evidence>
<feature type="chain" id="PRO_5040440122" description="NADH dehydrogenase subunit 5" evidence="2">
    <location>
        <begin position="27"/>
        <end position="163"/>
    </location>
</feature>
<feature type="transmembrane region" description="Helical" evidence="1">
    <location>
        <begin position="42"/>
        <end position="63"/>
    </location>
</feature>
<keyword evidence="2" id="KW-0732">Signal</keyword>
<keyword evidence="1" id="KW-0812">Transmembrane</keyword>
<evidence type="ECO:0000313" key="4">
    <source>
        <dbReference type="Proteomes" id="UP000697127"/>
    </source>
</evidence>
<evidence type="ECO:0000256" key="2">
    <source>
        <dbReference type="SAM" id="SignalP"/>
    </source>
</evidence>
<keyword evidence="4" id="KW-1185">Reference proteome</keyword>
<feature type="non-terminal residue" evidence="3">
    <location>
        <position position="1"/>
    </location>
</feature>
<evidence type="ECO:0008006" key="5">
    <source>
        <dbReference type="Google" id="ProtNLM"/>
    </source>
</evidence>
<comment type="caution">
    <text evidence="3">The sequence shown here is derived from an EMBL/GenBank/DDBJ whole genome shotgun (WGS) entry which is preliminary data.</text>
</comment>
<dbReference type="EMBL" id="PUHW01000070">
    <property type="protein sequence ID" value="KAG0689622.1"/>
    <property type="molecule type" value="Genomic_DNA"/>
</dbReference>
<gene>
    <name evidence="3" type="ORF">C6P40_004781</name>
</gene>
<reference evidence="3" key="1">
    <citation type="submission" date="2020-11" db="EMBL/GenBank/DDBJ databases">
        <title>Kefir isolates.</title>
        <authorList>
            <person name="Marcisauskas S."/>
            <person name="Kim Y."/>
            <person name="Blasche S."/>
        </authorList>
    </citation>
    <scope>NUCLEOTIDE SEQUENCE</scope>
    <source>
        <strain evidence="3">Olga-1</strain>
    </source>
</reference>
<sequence>SLKTFKATPILATLLALSGTPSSANAAPIIPLMIINNDISTIKINTLLNFLFLIITNLLNITFSTNSTPLYSFKALITALNWILISIFKNPISLFNTSSLYDIVPLFDNRFMIYTNTLIVLISATISVRTLYNNKKEQNEDTTQIQSNIKHRVSNFIRNYNTF</sequence>
<feature type="signal peptide" evidence="2">
    <location>
        <begin position="1"/>
        <end position="26"/>
    </location>
</feature>
<evidence type="ECO:0000256" key="1">
    <source>
        <dbReference type="SAM" id="Phobius"/>
    </source>
</evidence>
<keyword evidence="1" id="KW-1133">Transmembrane helix</keyword>
<dbReference type="AlphaFoldDB" id="A0A9P6WM83"/>
<feature type="transmembrane region" description="Helical" evidence="1">
    <location>
        <begin position="112"/>
        <end position="132"/>
    </location>
</feature>
<feature type="transmembrane region" description="Helical" evidence="1">
    <location>
        <begin position="75"/>
        <end position="92"/>
    </location>
</feature>
<accession>A0A9P6WM83</accession>
<protein>
    <recommendedName>
        <fullName evidence="5">NADH dehydrogenase subunit 5</fullName>
    </recommendedName>
</protein>